<dbReference type="PANTHER" id="PTHR21301">
    <property type="entry name" value="REVERSE TRANSCRIPTASE"/>
    <property type="match status" value="1"/>
</dbReference>
<organism evidence="2 3">
    <name type="scientific">Chara braunii</name>
    <name type="common">Braun's stonewort</name>
    <dbReference type="NCBI Taxonomy" id="69332"/>
    <lineage>
        <taxon>Eukaryota</taxon>
        <taxon>Viridiplantae</taxon>
        <taxon>Streptophyta</taxon>
        <taxon>Charophyceae</taxon>
        <taxon>Charales</taxon>
        <taxon>Characeae</taxon>
        <taxon>Chara</taxon>
    </lineage>
</organism>
<feature type="domain" description="Reverse transcriptase" evidence="1">
    <location>
        <begin position="123"/>
        <end position="399"/>
    </location>
</feature>
<dbReference type="PANTHER" id="PTHR21301:SF10">
    <property type="entry name" value="REVERSE TRANSCRIPTASE DOMAIN-CONTAINING PROTEIN"/>
    <property type="match status" value="1"/>
</dbReference>
<keyword evidence="3" id="KW-1185">Reference proteome</keyword>
<dbReference type="InterPro" id="IPR000477">
    <property type="entry name" value="RT_dom"/>
</dbReference>
<accession>A0A388K6P7</accession>
<dbReference type="EMBL" id="BFEA01000064">
    <property type="protein sequence ID" value="GBG65707.1"/>
    <property type="molecule type" value="Genomic_DNA"/>
</dbReference>
<evidence type="ECO:0000259" key="1">
    <source>
        <dbReference type="PROSITE" id="PS50878"/>
    </source>
</evidence>
<dbReference type="Proteomes" id="UP000265515">
    <property type="component" value="Unassembled WGS sequence"/>
</dbReference>
<dbReference type="PROSITE" id="PS50878">
    <property type="entry name" value="RT_POL"/>
    <property type="match status" value="1"/>
</dbReference>
<proteinExistence type="predicted"/>
<protein>
    <recommendedName>
        <fullName evidence="1">Reverse transcriptase domain-containing protein</fullName>
    </recommendedName>
</protein>
<reference evidence="2 3" key="1">
    <citation type="journal article" date="2018" name="Cell">
        <title>The Chara Genome: Secondary Complexity and Implications for Plant Terrestrialization.</title>
        <authorList>
            <person name="Nishiyama T."/>
            <person name="Sakayama H."/>
            <person name="Vries J.D."/>
            <person name="Buschmann H."/>
            <person name="Saint-Marcoux D."/>
            <person name="Ullrich K.K."/>
            <person name="Haas F.B."/>
            <person name="Vanderstraeten L."/>
            <person name="Becker D."/>
            <person name="Lang D."/>
            <person name="Vosolsobe S."/>
            <person name="Rombauts S."/>
            <person name="Wilhelmsson P.K.I."/>
            <person name="Janitza P."/>
            <person name="Kern R."/>
            <person name="Heyl A."/>
            <person name="Rumpler F."/>
            <person name="Villalobos L.I.A.C."/>
            <person name="Clay J.M."/>
            <person name="Skokan R."/>
            <person name="Toyoda A."/>
            <person name="Suzuki Y."/>
            <person name="Kagoshima H."/>
            <person name="Schijlen E."/>
            <person name="Tajeshwar N."/>
            <person name="Catarino B."/>
            <person name="Hetherington A.J."/>
            <person name="Saltykova A."/>
            <person name="Bonnot C."/>
            <person name="Breuninger H."/>
            <person name="Symeonidi A."/>
            <person name="Radhakrishnan G.V."/>
            <person name="Van Nieuwerburgh F."/>
            <person name="Deforce D."/>
            <person name="Chang C."/>
            <person name="Karol K.G."/>
            <person name="Hedrich R."/>
            <person name="Ulvskov P."/>
            <person name="Glockner G."/>
            <person name="Delwiche C.F."/>
            <person name="Petrasek J."/>
            <person name="Van de Peer Y."/>
            <person name="Friml J."/>
            <person name="Beilby M."/>
            <person name="Dolan L."/>
            <person name="Kohara Y."/>
            <person name="Sugano S."/>
            <person name="Fujiyama A."/>
            <person name="Delaux P.-M."/>
            <person name="Quint M."/>
            <person name="TheiBen G."/>
            <person name="Hagemann M."/>
            <person name="Harholt J."/>
            <person name="Dunand C."/>
            <person name="Zachgo S."/>
            <person name="Langdale J."/>
            <person name="Maumus F."/>
            <person name="Straeten D.V.D."/>
            <person name="Gould S.B."/>
            <person name="Rensing S.A."/>
        </authorList>
    </citation>
    <scope>NUCLEOTIDE SEQUENCE [LARGE SCALE GENOMIC DNA]</scope>
    <source>
        <strain evidence="2 3">S276</strain>
    </source>
</reference>
<gene>
    <name evidence="2" type="ORF">CBR_g52008</name>
</gene>
<dbReference type="AlphaFoldDB" id="A0A388K6P7"/>
<comment type="caution">
    <text evidence="2">The sequence shown here is derived from an EMBL/GenBank/DDBJ whole genome shotgun (WGS) entry which is preliminary data.</text>
</comment>
<dbReference type="Gramene" id="GBG65707">
    <property type="protein sequence ID" value="GBG65707"/>
    <property type="gene ID" value="CBR_g52008"/>
</dbReference>
<name>A0A388K6P7_CHABU</name>
<sequence length="524" mass="58390">MQSEAGTRPTEVQRAVGKSLEAIMRRDLLWVADPSLFQEMVSDRAVKRPACSEEQAREVAAKLSHLVVVSVDRNPGDLVVMCPSTYHHGLQIMFNLNVAYQQVYELSEKDVLKQVRMEYKKQALDKVGAWNPAARLGQAYVMPKHKDLTRWRPIAPACMEGSKTAGRRLARVLNFLLEKVPQAKHFNLKATAMLKQNLQMAGKRLSVFGDRSMALMASYDIKEMFTSLPHVAIQRAVDWLLQQWESRGVYKLSLSRRGRVVTLSRKSPGPGYVTVKFSQILQMISYELENTYVMCRKMILKQVVGIPMGKNSSPSLACVLCAKHEVDFVSSLGADQRLVHGVRLVDDVTLGVACDVSDHRSVLAARYICLKFMKAYGEQLMLVRTDDGTNSWDFLGIRVAALPGPIKFVVRPQHKNEEAGLEDPLTFRCFQDFASYSDKRAKAGMVIAALHRIKQHASNPATGDQAALSVSVELGRRGYPPALFSNALAVFARATGQFRAALKTLTEQPVRILIGRSKGAGMRT</sequence>
<evidence type="ECO:0000313" key="2">
    <source>
        <dbReference type="EMBL" id="GBG65707.1"/>
    </source>
</evidence>
<evidence type="ECO:0000313" key="3">
    <source>
        <dbReference type="Proteomes" id="UP000265515"/>
    </source>
</evidence>